<dbReference type="InterPro" id="IPR036291">
    <property type="entry name" value="NAD(P)-bd_dom_sf"/>
</dbReference>
<evidence type="ECO:0000259" key="7">
    <source>
        <dbReference type="Pfam" id="PF04321"/>
    </source>
</evidence>
<comment type="catalytic activity">
    <reaction evidence="5 6">
        <text>dTDP-beta-L-rhamnose + NADP(+) = dTDP-4-dehydro-beta-L-rhamnose + NADPH + H(+)</text>
        <dbReference type="Rhea" id="RHEA:21796"/>
        <dbReference type="ChEBI" id="CHEBI:15378"/>
        <dbReference type="ChEBI" id="CHEBI:57510"/>
        <dbReference type="ChEBI" id="CHEBI:57783"/>
        <dbReference type="ChEBI" id="CHEBI:58349"/>
        <dbReference type="ChEBI" id="CHEBI:62830"/>
        <dbReference type="EC" id="1.1.1.133"/>
    </reaction>
</comment>
<accession>A0A508X629</accession>
<dbReference type="Proteomes" id="UP000507954">
    <property type="component" value="Unassembled WGS sequence"/>
</dbReference>
<evidence type="ECO:0000256" key="1">
    <source>
        <dbReference type="ARBA" id="ARBA00004781"/>
    </source>
</evidence>
<gene>
    <name evidence="8" type="primary">rmlD</name>
    <name evidence="8" type="ORF">EMEDMD4_590003</name>
</gene>
<dbReference type="InterPro" id="IPR029903">
    <property type="entry name" value="RmlD-like-bd"/>
</dbReference>
<evidence type="ECO:0000313" key="8">
    <source>
        <dbReference type="EMBL" id="VTZ64391.1"/>
    </source>
</evidence>
<name>A0A508X629_9HYPH</name>
<dbReference type="Pfam" id="PF04321">
    <property type="entry name" value="RmlD_sub_bind"/>
    <property type="match status" value="1"/>
</dbReference>
<dbReference type="PANTHER" id="PTHR10491:SF4">
    <property type="entry name" value="METHIONINE ADENOSYLTRANSFERASE 2 SUBUNIT BETA"/>
    <property type="match status" value="1"/>
</dbReference>
<dbReference type="GO" id="GO:0008831">
    <property type="term" value="F:dTDP-4-dehydrorhamnose reductase activity"/>
    <property type="evidence" value="ECO:0007669"/>
    <property type="project" value="UniProtKB-EC"/>
</dbReference>
<comment type="similarity">
    <text evidence="2 6">Belongs to the dTDP-4-dehydrorhamnose reductase family.</text>
</comment>
<feature type="domain" description="RmlD-like substrate binding" evidence="7">
    <location>
        <begin position="1"/>
        <end position="286"/>
    </location>
</feature>
<keyword evidence="6 8" id="KW-0560">Oxidoreductase</keyword>
<sequence length="306" mass="32870">MKVLATGTTGQVVTCLTEIAVRLGDVELITIGRPEFDLINPVPLREAIVAASPDVVVSAAAYTAVDRAEDEPARARAVNVAGAACVAEAAARLGVPLIHLSTDYVFSGDDPGPRKENDQTRPRTLYGASKLDGEKAVASITPRHVILRTSWVYSPFGTNFVRTILRLAKSREILSVVSDQHGNPTSALDLAAAILEIARSRKGDAFGVYHLAGTGGTNWSDFARHILAVSHLNGGPFATIRGIASADYPTRARRPQDSRLCTDKFEGIFGWCLPPWQDSTKLVVRRLLDPDLRLQSVARRPAAGGE</sequence>
<comment type="cofactor">
    <cofactor evidence="6">
        <name>Mg(2+)</name>
        <dbReference type="ChEBI" id="CHEBI:18420"/>
    </cofactor>
    <text evidence="6">Binds 1 Mg(2+) ion per monomer.</text>
</comment>
<dbReference type="OMA" id="HECCTRA"/>
<evidence type="ECO:0000256" key="2">
    <source>
        <dbReference type="ARBA" id="ARBA00010944"/>
    </source>
</evidence>
<dbReference type="EC" id="1.1.1.133" evidence="3 6"/>
<dbReference type="RefSeq" id="WP_012061736.1">
    <property type="nucleotide sequence ID" value="NZ_ATYC01000008.1"/>
</dbReference>
<dbReference type="AlphaFoldDB" id="A0A508X629"/>
<protein>
    <recommendedName>
        <fullName evidence="4 6">dTDP-4-dehydrorhamnose reductase</fullName>
        <ecNumber evidence="3 6">1.1.1.133</ecNumber>
    </recommendedName>
</protein>
<dbReference type="NCBIfam" id="TIGR01214">
    <property type="entry name" value="rmlD"/>
    <property type="match status" value="1"/>
</dbReference>
<organism evidence="8">
    <name type="scientific">Sinorhizobium medicae</name>
    <dbReference type="NCBI Taxonomy" id="110321"/>
    <lineage>
        <taxon>Bacteria</taxon>
        <taxon>Pseudomonadati</taxon>
        <taxon>Pseudomonadota</taxon>
        <taxon>Alphaproteobacteria</taxon>
        <taxon>Hyphomicrobiales</taxon>
        <taxon>Rhizobiaceae</taxon>
        <taxon>Sinorhizobium/Ensifer group</taxon>
        <taxon>Sinorhizobium</taxon>
    </lineage>
</organism>
<reference evidence="8" key="1">
    <citation type="submission" date="2019-06" db="EMBL/GenBank/DDBJ databases">
        <authorList>
            <person name="Le Quere A."/>
            <person name="Colella S."/>
        </authorList>
    </citation>
    <scope>NUCLEOTIDE SEQUENCE</scope>
    <source>
        <strain evidence="8">EmedicaeMD41</strain>
    </source>
</reference>
<comment type="pathway">
    <text evidence="1 6">Carbohydrate biosynthesis; dTDP-L-rhamnose biosynthesis.</text>
</comment>
<dbReference type="CDD" id="cd05254">
    <property type="entry name" value="dTDP_HR_like_SDR_e"/>
    <property type="match status" value="1"/>
</dbReference>
<dbReference type="Gene3D" id="3.40.50.720">
    <property type="entry name" value="NAD(P)-binding Rossmann-like Domain"/>
    <property type="match status" value="1"/>
</dbReference>
<dbReference type="PANTHER" id="PTHR10491">
    <property type="entry name" value="DTDP-4-DEHYDRORHAMNOSE REDUCTASE"/>
    <property type="match status" value="1"/>
</dbReference>
<dbReference type="GO" id="GO:0019305">
    <property type="term" value="P:dTDP-rhamnose biosynthetic process"/>
    <property type="evidence" value="ECO:0007669"/>
    <property type="project" value="UniProtKB-UniPathway"/>
</dbReference>
<comment type="function">
    <text evidence="6">Catalyzes the reduction of dTDP-6-deoxy-L-lyxo-4-hexulose to yield dTDP-L-rhamnose.</text>
</comment>
<evidence type="ECO:0000256" key="4">
    <source>
        <dbReference type="ARBA" id="ARBA00017099"/>
    </source>
</evidence>
<evidence type="ECO:0000256" key="3">
    <source>
        <dbReference type="ARBA" id="ARBA00012929"/>
    </source>
</evidence>
<keyword evidence="6" id="KW-0521">NADP</keyword>
<dbReference type="SUPFAM" id="SSF51735">
    <property type="entry name" value="NAD(P)-binding Rossmann-fold domains"/>
    <property type="match status" value="1"/>
</dbReference>
<evidence type="ECO:0000256" key="5">
    <source>
        <dbReference type="ARBA" id="ARBA00048200"/>
    </source>
</evidence>
<dbReference type="EMBL" id="CABFNB010000127">
    <property type="protein sequence ID" value="VTZ64391.1"/>
    <property type="molecule type" value="Genomic_DNA"/>
</dbReference>
<dbReference type="UniPathway" id="UPA00124"/>
<dbReference type="Gene3D" id="3.90.25.10">
    <property type="entry name" value="UDP-galactose 4-epimerase, domain 1"/>
    <property type="match status" value="1"/>
</dbReference>
<dbReference type="InterPro" id="IPR005913">
    <property type="entry name" value="dTDP_dehydrorham_reduct"/>
</dbReference>
<proteinExistence type="inferred from homology"/>
<evidence type="ECO:0000256" key="6">
    <source>
        <dbReference type="RuleBase" id="RU364082"/>
    </source>
</evidence>